<feature type="region of interest" description="Disordered" evidence="1">
    <location>
        <begin position="118"/>
        <end position="140"/>
    </location>
</feature>
<protein>
    <submittedName>
        <fullName evidence="2">Uncharacterized protein</fullName>
    </submittedName>
</protein>
<accession>A0A0C3RZQ0</accession>
<dbReference type="HOGENOM" id="CLU_1396816_0_0_1"/>
<name>A0A0C3RZQ0_PHLG1</name>
<organism evidence="2 3">
    <name type="scientific">Phlebiopsis gigantea (strain 11061_1 CR5-6)</name>
    <name type="common">White-rot fungus</name>
    <name type="synonym">Peniophora gigantea</name>
    <dbReference type="NCBI Taxonomy" id="745531"/>
    <lineage>
        <taxon>Eukaryota</taxon>
        <taxon>Fungi</taxon>
        <taxon>Dikarya</taxon>
        <taxon>Basidiomycota</taxon>
        <taxon>Agaricomycotina</taxon>
        <taxon>Agaricomycetes</taxon>
        <taxon>Polyporales</taxon>
        <taxon>Phanerochaetaceae</taxon>
        <taxon>Phlebiopsis</taxon>
    </lineage>
</organism>
<dbReference type="Proteomes" id="UP000053257">
    <property type="component" value="Unassembled WGS sequence"/>
</dbReference>
<evidence type="ECO:0000256" key="1">
    <source>
        <dbReference type="SAM" id="MobiDB-lite"/>
    </source>
</evidence>
<gene>
    <name evidence="2" type="ORF">PHLGIDRAFT_117679</name>
</gene>
<proteinExistence type="predicted"/>
<dbReference type="EMBL" id="KN840488">
    <property type="protein sequence ID" value="KIP07911.1"/>
    <property type="molecule type" value="Genomic_DNA"/>
</dbReference>
<feature type="region of interest" description="Disordered" evidence="1">
    <location>
        <begin position="157"/>
        <end position="187"/>
    </location>
</feature>
<evidence type="ECO:0000313" key="3">
    <source>
        <dbReference type="Proteomes" id="UP000053257"/>
    </source>
</evidence>
<dbReference type="AlphaFoldDB" id="A0A0C3RZQ0"/>
<keyword evidence="3" id="KW-1185">Reference proteome</keyword>
<evidence type="ECO:0000313" key="2">
    <source>
        <dbReference type="EMBL" id="KIP07911.1"/>
    </source>
</evidence>
<sequence>MGYRPSCPFKCFTILEVSRPPRPPFDIFDGDLDELDLQHMPVHDAAMLGSVAALLDTAKPSLGEAIFALGVGLSARTPPAITAPPVLTAAPSIRAAARASRPCLPAASCPTLPLPVTYPTNPSSPHSALPPPDESHETRTTSPLAFHMCTAPLPGSSAFTSSAHSQHERRADGLAPQTNLSVGKGGKGCAHFRSC</sequence>
<reference evidence="2 3" key="1">
    <citation type="journal article" date="2014" name="PLoS Genet.">
        <title>Analysis of the Phlebiopsis gigantea genome, transcriptome and secretome provides insight into its pioneer colonization strategies of wood.</title>
        <authorList>
            <person name="Hori C."/>
            <person name="Ishida T."/>
            <person name="Igarashi K."/>
            <person name="Samejima M."/>
            <person name="Suzuki H."/>
            <person name="Master E."/>
            <person name="Ferreira P."/>
            <person name="Ruiz-Duenas F.J."/>
            <person name="Held B."/>
            <person name="Canessa P."/>
            <person name="Larrondo L.F."/>
            <person name="Schmoll M."/>
            <person name="Druzhinina I.S."/>
            <person name="Kubicek C.P."/>
            <person name="Gaskell J.A."/>
            <person name="Kersten P."/>
            <person name="St John F."/>
            <person name="Glasner J."/>
            <person name="Sabat G."/>
            <person name="Splinter BonDurant S."/>
            <person name="Syed K."/>
            <person name="Yadav J."/>
            <person name="Mgbeahuruike A.C."/>
            <person name="Kovalchuk A."/>
            <person name="Asiegbu F.O."/>
            <person name="Lackner G."/>
            <person name="Hoffmeister D."/>
            <person name="Rencoret J."/>
            <person name="Gutierrez A."/>
            <person name="Sun H."/>
            <person name="Lindquist E."/>
            <person name="Barry K."/>
            <person name="Riley R."/>
            <person name="Grigoriev I.V."/>
            <person name="Henrissat B."/>
            <person name="Kues U."/>
            <person name="Berka R.M."/>
            <person name="Martinez A.T."/>
            <person name="Covert S.F."/>
            <person name="Blanchette R.A."/>
            <person name="Cullen D."/>
        </authorList>
    </citation>
    <scope>NUCLEOTIDE SEQUENCE [LARGE SCALE GENOMIC DNA]</scope>
    <source>
        <strain evidence="2 3">11061_1 CR5-6</strain>
    </source>
</reference>